<dbReference type="Proteomes" id="UP000663918">
    <property type="component" value="Chromosome"/>
</dbReference>
<dbReference type="EMBL" id="CP062222">
    <property type="protein sequence ID" value="QTC91144.1"/>
    <property type="molecule type" value="Genomic_DNA"/>
</dbReference>
<name>A0A975C2A3_9CAUL</name>
<dbReference type="Pfam" id="PF02348">
    <property type="entry name" value="CTP_transf_3"/>
    <property type="match status" value="1"/>
</dbReference>
<dbReference type="RefSeq" id="WP_207870184.1">
    <property type="nucleotide sequence ID" value="NZ_CP062222.1"/>
</dbReference>
<dbReference type="KEGG" id="bgoe:IFJ75_18390"/>
<keyword evidence="1" id="KW-0548">Nucleotidyltransferase</keyword>
<dbReference type="CDD" id="cd02513">
    <property type="entry name" value="CMP-NeuAc_Synthase"/>
    <property type="match status" value="1"/>
</dbReference>
<dbReference type="InterPro" id="IPR003329">
    <property type="entry name" value="Cytidylyl_trans"/>
</dbReference>
<dbReference type="InterPro" id="IPR029044">
    <property type="entry name" value="Nucleotide-diphossugar_trans"/>
</dbReference>
<gene>
    <name evidence="1" type="ORF">IFJ75_18390</name>
</gene>
<dbReference type="AlphaFoldDB" id="A0A975C2A3"/>
<evidence type="ECO:0000313" key="1">
    <source>
        <dbReference type="EMBL" id="QTC91144.1"/>
    </source>
</evidence>
<dbReference type="PANTHER" id="PTHR21485">
    <property type="entry name" value="HAD SUPERFAMILY MEMBERS CMAS AND KDSC"/>
    <property type="match status" value="1"/>
</dbReference>
<reference evidence="1" key="1">
    <citation type="submission" date="2020-09" db="EMBL/GenBank/DDBJ databases">
        <title>Brevundimonas sp. LVF2 isolated from a puddle in Goettingen, Germany.</title>
        <authorList>
            <person name="Friedrich I."/>
            <person name="Klassen A."/>
            <person name="Hannes N."/>
            <person name="Schneider D."/>
            <person name="Hertel R."/>
            <person name="Daniel R."/>
        </authorList>
    </citation>
    <scope>NUCLEOTIDE SEQUENCE</scope>
    <source>
        <strain evidence="1">LVF2</strain>
    </source>
</reference>
<protein>
    <submittedName>
        <fullName evidence="1">Acylneuraminate cytidylyltransferase family protein</fullName>
    </submittedName>
</protein>
<dbReference type="InterPro" id="IPR050793">
    <property type="entry name" value="CMP-NeuNAc_synthase"/>
</dbReference>
<keyword evidence="2" id="KW-1185">Reference proteome</keyword>
<proteinExistence type="predicted"/>
<dbReference type="SUPFAM" id="SSF53448">
    <property type="entry name" value="Nucleotide-diphospho-sugar transferases"/>
    <property type="match status" value="1"/>
</dbReference>
<sequence length="230" mass="24649">MIDGKRVLGLVPARAGSQGLPGKNLRPLAGRPMIGWTLIAGQASTTLDRLVITTDDDAVIALAETLGVETLRRPAELADAQASVIDAIDHALTSIGEDWDYVVLLQPTSPLRTVADIDGAVALCNARNAPSVIGVSPMPKPPGFYGAVDESGLWRRNDPSTDEAVIINGAIYVGRPDILRRDCSFQSEGTLTWAMPPERGWDVDTLFDFVVCEALWPHVRAGDDLGGVRR</sequence>
<dbReference type="GO" id="GO:0008781">
    <property type="term" value="F:N-acylneuraminate cytidylyltransferase activity"/>
    <property type="evidence" value="ECO:0007669"/>
    <property type="project" value="TreeGrafter"/>
</dbReference>
<keyword evidence="1" id="KW-0808">Transferase</keyword>
<accession>A0A975C2A3</accession>
<dbReference type="Gene3D" id="3.90.550.10">
    <property type="entry name" value="Spore Coat Polysaccharide Biosynthesis Protein SpsA, Chain A"/>
    <property type="match status" value="1"/>
</dbReference>
<evidence type="ECO:0000313" key="2">
    <source>
        <dbReference type="Proteomes" id="UP000663918"/>
    </source>
</evidence>
<dbReference type="PANTHER" id="PTHR21485:SF6">
    <property type="entry name" value="N-ACYLNEURAMINATE CYTIDYLYLTRANSFERASE-RELATED"/>
    <property type="match status" value="1"/>
</dbReference>
<organism evidence="1 2">
    <name type="scientific">Brevundimonas goettingensis</name>
    <dbReference type="NCBI Taxonomy" id="2774190"/>
    <lineage>
        <taxon>Bacteria</taxon>
        <taxon>Pseudomonadati</taxon>
        <taxon>Pseudomonadota</taxon>
        <taxon>Alphaproteobacteria</taxon>
        <taxon>Caulobacterales</taxon>
        <taxon>Caulobacteraceae</taxon>
        <taxon>Brevundimonas</taxon>
    </lineage>
</organism>